<gene>
    <name evidence="1" type="ORF">M9H77_36398</name>
</gene>
<comment type="caution">
    <text evidence="1">The sequence shown here is derived from an EMBL/GenBank/DDBJ whole genome shotgun (WGS) entry which is preliminary data.</text>
</comment>
<reference evidence="2" key="1">
    <citation type="journal article" date="2023" name="Nat. Plants">
        <title>Single-cell RNA sequencing provides a high-resolution roadmap for understanding the multicellular compartmentation of specialized metabolism.</title>
        <authorList>
            <person name="Sun S."/>
            <person name="Shen X."/>
            <person name="Li Y."/>
            <person name="Li Y."/>
            <person name="Wang S."/>
            <person name="Li R."/>
            <person name="Zhang H."/>
            <person name="Shen G."/>
            <person name="Guo B."/>
            <person name="Wei J."/>
            <person name="Xu J."/>
            <person name="St-Pierre B."/>
            <person name="Chen S."/>
            <person name="Sun C."/>
        </authorList>
    </citation>
    <scope>NUCLEOTIDE SEQUENCE [LARGE SCALE GENOMIC DNA]</scope>
</reference>
<name>A0ACB9ZTM4_CATRO</name>
<dbReference type="Proteomes" id="UP001060085">
    <property type="component" value="Linkage Group LG08"/>
</dbReference>
<sequence length="199" mass="22566">MNRTSQSPSGLNLGPMTKAQRRKLKKATQVEYNVFNCEGAIRGTTWDENLIMWKLEILNRGLIMSTDGHFPTQSHQEGTSEPSIRNLNETLKSMQQSIEELPRQFYSIARHVEELKKGKNSATMEKRVGDNLCEERRGSLGGKGYHISQEEFPRDEAWCDDNIYNDYGDNPSVCQGYHGGYYGNQEGDKALDKIKVEGA</sequence>
<protein>
    <submittedName>
        <fullName evidence="1">Uncharacterized protein</fullName>
    </submittedName>
</protein>
<evidence type="ECO:0000313" key="2">
    <source>
        <dbReference type="Proteomes" id="UP001060085"/>
    </source>
</evidence>
<evidence type="ECO:0000313" key="1">
    <source>
        <dbReference type="EMBL" id="KAI5650393.1"/>
    </source>
</evidence>
<proteinExistence type="predicted"/>
<keyword evidence="2" id="KW-1185">Reference proteome</keyword>
<dbReference type="EMBL" id="CM044708">
    <property type="protein sequence ID" value="KAI5650393.1"/>
    <property type="molecule type" value="Genomic_DNA"/>
</dbReference>
<organism evidence="1 2">
    <name type="scientific">Catharanthus roseus</name>
    <name type="common">Madagascar periwinkle</name>
    <name type="synonym">Vinca rosea</name>
    <dbReference type="NCBI Taxonomy" id="4058"/>
    <lineage>
        <taxon>Eukaryota</taxon>
        <taxon>Viridiplantae</taxon>
        <taxon>Streptophyta</taxon>
        <taxon>Embryophyta</taxon>
        <taxon>Tracheophyta</taxon>
        <taxon>Spermatophyta</taxon>
        <taxon>Magnoliopsida</taxon>
        <taxon>eudicotyledons</taxon>
        <taxon>Gunneridae</taxon>
        <taxon>Pentapetalae</taxon>
        <taxon>asterids</taxon>
        <taxon>lamiids</taxon>
        <taxon>Gentianales</taxon>
        <taxon>Apocynaceae</taxon>
        <taxon>Rauvolfioideae</taxon>
        <taxon>Vinceae</taxon>
        <taxon>Catharanthinae</taxon>
        <taxon>Catharanthus</taxon>
    </lineage>
</organism>
<accession>A0ACB9ZTM4</accession>